<dbReference type="EMBL" id="LR862138">
    <property type="protein sequence ID" value="CAD1817794.1"/>
    <property type="molecule type" value="Genomic_DNA"/>
</dbReference>
<name>A0A6V7NH89_ANACO</name>
<dbReference type="AlphaFoldDB" id="A0A6V7NH89"/>
<evidence type="ECO:0000259" key="2">
    <source>
        <dbReference type="Pfam" id="PF14244"/>
    </source>
</evidence>
<dbReference type="Pfam" id="PF03732">
    <property type="entry name" value="Retrotrans_gag"/>
    <property type="match status" value="1"/>
</dbReference>
<sequence>MAEEPDNTNALNPVTQVTLDSSSPFFLNPSDSPGNTLLLCLLNGDNYATWARAMTNALRAKNKYGFVDGTIMKPEETSPDVHAWEKCNSMIISWLFNSLAKELHDSVAYAETAREMWIDLEERFSQGNAPRVHQIKRDLSLLQQDGLSIATYFTKMKALWDELSMYSTIPKCSCGAAKEFVQEREKEKVHQFLMGLGDAYNTIQSQILSIDPMPNLSKVYAFVVREEKQQSLFASRGPKSKLRLYMLTMWSRQIKEILIASKKDVIIARNWATTSQDVMNLLDIHQTGQIDDQVDLYQHLMQSFPKHSAICKLSNQAEFHTHLQIVLKLPKLMPCLLQD</sequence>
<organism evidence="3">
    <name type="scientific">Ananas comosus var. bracteatus</name>
    <name type="common">red pineapple</name>
    <dbReference type="NCBI Taxonomy" id="296719"/>
    <lineage>
        <taxon>Eukaryota</taxon>
        <taxon>Viridiplantae</taxon>
        <taxon>Streptophyta</taxon>
        <taxon>Embryophyta</taxon>
        <taxon>Tracheophyta</taxon>
        <taxon>Spermatophyta</taxon>
        <taxon>Magnoliopsida</taxon>
        <taxon>Liliopsida</taxon>
        <taxon>Poales</taxon>
        <taxon>Bromeliaceae</taxon>
        <taxon>Bromelioideae</taxon>
        <taxon>Ananas</taxon>
    </lineage>
</organism>
<feature type="domain" description="Retrotransposon gag" evidence="1">
    <location>
        <begin position="92"/>
        <end position="196"/>
    </location>
</feature>
<gene>
    <name evidence="3" type="ORF">CB5_LOCUS1005</name>
</gene>
<proteinExistence type="predicted"/>
<evidence type="ECO:0000313" key="3">
    <source>
        <dbReference type="EMBL" id="CAD1817794.1"/>
    </source>
</evidence>
<evidence type="ECO:0000259" key="1">
    <source>
        <dbReference type="Pfam" id="PF03732"/>
    </source>
</evidence>
<dbReference type="PANTHER" id="PTHR37610:SF97">
    <property type="entry name" value="RETROTRANSPOSON GAG DOMAIN-CONTAINING PROTEIN"/>
    <property type="match status" value="1"/>
</dbReference>
<feature type="domain" description="Retrotransposon Copia-like N-terminal" evidence="2">
    <location>
        <begin position="29"/>
        <end position="75"/>
    </location>
</feature>
<accession>A0A6V7NH89</accession>
<dbReference type="PANTHER" id="PTHR37610">
    <property type="entry name" value="CCHC-TYPE DOMAIN-CONTAINING PROTEIN"/>
    <property type="match status" value="1"/>
</dbReference>
<dbReference type="Pfam" id="PF14244">
    <property type="entry name" value="Retrotran_gag_3"/>
    <property type="match status" value="1"/>
</dbReference>
<dbReference type="InterPro" id="IPR029472">
    <property type="entry name" value="Copia-like_N"/>
</dbReference>
<protein>
    <recommendedName>
        <fullName evidence="4">Retrotransposon Copia-like N-terminal domain-containing protein</fullName>
    </recommendedName>
</protein>
<reference evidence="3" key="1">
    <citation type="submission" date="2020-07" db="EMBL/GenBank/DDBJ databases">
        <authorList>
            <person name="Lin J."/>
        </authorList>
    </citation>
    <scope>NUCLEOTIDE SEQUENCE</scope>
</reference>
<evidence type="ECO:0008006" key="4">
    <source>
        <dbReference type="Google" id="ProtNLM"/>
    </source>
</evidence>
<dbReference type="InterPro" id="IPR005162">
    <property type="entry name" value="Retrotrans_gag_dom"/>
</dbReference>